<reference evidence="2" key="1">
    <citation type="journal article" date="2023" name="Hortic. Res.">
        <title>A chromosome-level phased genome enabling allele-level studies in sweet orange: a case study on citrus Huanglongbing tolerance.</title>
        <authorList>
            <person name="Wu B."/>
            <person name="Yu Q."/>
            <person name="Deng Z."/>
            <person name="Duan Y."/>
            <person name="Luo F."/>
            <person name="Gmitter F. Jr."/>
        </authorList>
    </citation>
    <scope>NUCLEOTIDE SEQUENCE [LARGE SCALE GENOMIC DNA]</scope>
    <source>
        <strain evidence="2">cv. Valencia</strain>
    </source>
</reference>
<protein>
    <submittedName>
        <fullName evidence="1">Uncharacterized protein</fullName>
    </submittedName>
</protein>
<proteinExistence type="predicted"/>
<keyword evidence="2" id="KW-1185">Reference proteome</keyword>
<organism evidence="1 2">
    <name type="scientific">Citrus sinensis</name>
    <name type="common">Sweet orange</name>
    <name type="synonym">Citrus aurantium var. sinensis</name>
    <dbReference type="NCBI Taxonomy" id="2711"/>
    <lineage>
        <taxon>Eukaryota</taxon>
        <taxon>Viridiplantae</taxon>
        <taxon>Streptophyta</taxon>
        <taxon>Embryophyta</taxon>
        <taxon>Tracheophyta</taxon>
        <taxon>Spermatophyta</taxon>
        <taxon>Magnoliopsida</taxon>
        <taxon>eudicotyledons</taxon>
        <taxon>Gunneridae</taxon>
        <taxon>Pentapetalae</taxon>
        <taxon>rosids</taxon>
        <taxon>malvids</taxon>
        <taxon>Sapindales</taxon>
        <taxon>Rutaceae</taxon>
        <taxon>Aurantioideae</taxon>
        <taxon>Citrus</taxon>
    </lineage>
</organism>
<gene>
    <name evidence="1" type="ORF">KPL71_005564</name>
</gene>
<name>A0ACB8NEG7_CITSI</name>
<comment type="caution">
    <text evidence="1">The sequence shown here is derived from an EMBL/GenBank/DDBJ whole genome shotgun (WGS) entry which is preliminary data.</text>
</comment>
<sequence length="251" mass="28177">MTMLFSASIVTLRLFLLLVILSHSHVIMSQTTFVDENMVLTCPASINNINTSSYAFIHNVHSLFNRKLHSEAGNSLYYSATEGHFPDTAYGLYLCKFDITFQSCQRCIATAVKAVMKKCNGTRKAIIWYRECMVRYSDKSLPIMDTSTVLCMYIVRNVSVPRNVTGILAQSFKDVIAMPSLSSFSYATKETTISRFNTLHSYGQCIPVLSADDCTECLNKSVDWVSKCFIQRGTGFGRIILPSCNIGYELH</sequence>
<evidence type="ECO:0000313" key="1">
    <source>
        <dbReference type="EMBL" id="KAH9796529.1"/>
    </source>
</evidence>
<evidence type="ECO:0000313" key="2">
    <source>
        <dbReference type="Proteomes" id="UP000829398"/>
    </source>
</evidence>
<accession>A0ACB8NEG7</accession>
<dbReference type="Proteomes" id="UP000829398">
    <property type="component" value="Chromosome 2"/>
</dbReference>
<dbReference type="EMBL" id="CM039171">
    <property type="protein sequence ID" value="KAH9796529.1"/>
    <property type="molecule type" value="Genomic_DNA"/>
</dbReference>